<name>A0A3S5B4U1_9PLAT</name>
<organism evidence="2 3">
    <name type="scientific">Protopolystoma xenopodis</name>
    <dbReference type="NCBI Taxonomy" id="117903"/>
    <lineage>
        <taxon>Eukaryota</taxon>
        <taxon>Metazoa</taxon>
        <taxon>Spiralia</taxon>
        <taxon>Lophotrochozoa</taxon>
        <taxon>Platyhelminthes</taxon>
        <taxon>Monogenea</taxon>
        <taxon>Polyopisthocotylea</taxon>
        <taxon>Polystomatidea</taxon>
        <taxon>Polystomatidae</taxon>
        <taxon>Protopolystoma</taxon>
    </lineage>
</organism>
<dbReference type="AlphaFoldDB" id="A0A3S5B4U1"/>
<comment type="caution">
    <text evidence="2">The sequence shown here is derived from an EMBL/GenBank/DDBJ whole genome shotgun (WGS) entry which is preliminary data.</text>
</comment>
<evidence type="ECO:0000313" key="3">
    <source>
        <dbReference type="Proteomes" id="UP000784294"/>
    </source>
</evidence>
<dbReference type="Proteomes" id="UP000784294">
    <property type="component" value="Unassembled WGS sequence"/>
</dbReference>
<protein>
    <submittedName>
        <fullName evidence="2">Uncharacterized protein</fullName>
    </submittedName>
</protein>
<sequence>MPHDAVRWTPRPNTQADLGGRGRIPFARAPTTKGSEFSSERSCGLGPDTQKRLEQRPHDVFLVEIKSFRPCCLSVSF</sequence>
<evidence type="ECO:0000313" key="2">
    <source>
        <dbReference type="EMBL" id="VEL13211.1"/>
    </source>
</evidence>
<feature type="region of interest" description="Disordered" evidence="1">
    <location>
        <begin position="1"/>
        <end position="51"/>
    </location>
</feature>
<feature type="compositionally biased region" description="Polar residues" evidence="1">
    <location>
        <begin position="32"/>
        <end position="41"/>
    </location>
</feature>
<proteinExistence type="predicted"/>
<keyword evidence="3" id="KW-1185">Reference proteome</keyword>
<accession>A0A3S5B4U1</accession>
<dbReference type="EMBL" id="CAAALY010017053">
    <property type="protein sequence ID" value="VEL13211.1"/>
    <property type="molecule type" value="Genomic_DNA"/>
</dbReference>
<reference evidence="2" key="1">
    <citation type="submission" date="2018-11" db="EMBL/GenBank/DDBJ databases">
        <authorList>
            <consortium name="Pathogen Informatics"/>
        </authorList>
    </citation>
    <scope>NUCLEOTIDE SEQUENCE</scope>
</reference>
<gene>
    <name evidence="2" type="ORF">PXEA_LOCUS6651</name>
</gene>
<evidence type="ECO:0000256" key="1">
    <source>
        <dbReference type="SAM" id="MobiDB-lite"/>
    </source>
</evidence>